<accession>A0A0F9CZ08</accession>
<proteinExistence type="predicted"/>
<evidence type="ECO:0000256" key="1">
    <source>
        <dbReference type="SAM" id="MobiDB-lite"/>
    </source>
</evidence>
<dbReference type="AlphaFoldDB" id="A0A0F9CZ08"/>
<organism evidence="2">
    <name type="scientific">marine sediment metagenome</name>
    <dbReference type="NCBI Taxonomy" id="412755"/>
    <lineage>
        <taxon>unclassified sequences</taxon>
        <taxon>metagenomes</taxon>
        <taxon>ecological metagenomes</taxon>
    </lineage>
</organism>
<reference evidence="2" key="1">
    <citation type="journal article" date="2015" name="Nature">
        <title>Complex archaea that bridge the gap between prokaryotes and eukaryotes.</title>
        <authorList>
            <person name="Spang A."/>
            <person name="Saw J.H."/>
            <person name="Jorgensen S.L."/>
            <person name="Zaremba-Niedzwiedzka K."/>
            <person name="Martijn J."/>
            <person name="Lind A.E."/>
            <person name="van Eijk R."/>
            <person name="Schleper C."/>
            <person name="Guy L."/>
            <person name="Ettema T.J."/>
        </authorList>
    </citation>
    <scope>NUCLEOTIDE SEQUENCE</scope>
</reference>
<protein>
    <submittedName>
        <fullName evidence="2">Uncharacterized protein</fullName>
    </submittedName>
</protein>
<feature type="compositionally biased region" description="Polar residues" evidence="1">
    <location>
        <begin position="36"/>
        <end position="45"/>
    </location>
</feature>
<feature type="region of interest" description="Disordered" evidence="1">
    <location>
        <begin position="1"/>
        <end position="45"/>
    </location>
</feature>
<comment type="caution">
    <text evidence="2">The sequence shown here is derived from an EMBL/GenBank/DDBJ whole genome shotgun (WGS) entry which is preliminary data.</text>
</comment>
<sequence length="45" mass="4837">TALSDLPRPERSGFGAVKSVPAASESQEANLDLQIANDNQPTRVW</sequence>
<dbReference type="EMBL" id="LAZR01033939">
    <property type="protein sequence ID" value="KKL46686.1"/>
    <property type="molecule type" value="Genomic_DNA"/>
</dbReference>
<gene>
    <name evidence="2" type="ORF">LCGC14_2343090</name>
</gene>
<evidence type="ECO:0000313" key="2">
    <source>
        <dbReference type="EMBL" id="KKL46686.1"/>
    </source>
</evidence>
<feature type="non-terminal residue" evidence="2">
    <location>
        <position position="1"/>
    </location>
</feature>
<name>A0A0F9CZ08_9ZZZZ</name>